<keyword evidence="1" id="KW-0812">Transmembrane</keyword>
<evidence type="ECO:0008006" key="4">
    <source>
        <dbReference type="Google" id="ProtNLM"/>
    </source>
</evidence>
<dbReference type="EMBL" id="AZEE01000013">
    <property type="protein sequence ID" value="KRK99350.1"/>
    <property type="molecule type" value="Genomic_DNA"/>
</dbReference>
<dbReference type="PANTHER" id="PTHR40027">
    <property type="entry name" value="CELL DIVISION PROTEIN DIVIC"/>
    <property type="match status" value="1"/>
</dbReference>
<comment type="caution">
    <text evidence="2">The sequence shown here is derived from an EMBL/GenBank/DDBJ whole genome shotgun (WGS) entry which is preliminary data.</text>
</comment>
<protein>
    <recommendedName>
        <fullName evidence="4">Septum formation initiator</fullName>
    </recommendedName>
</protein>
<evidence type="ECO:0000313" key="2">
    <source>
        <dbReference type="EMBL" id="KRK99350.1"/>
    </source>
</evidence>
<dbReference type="OrthoDB" id="2151746at2"/>
<name>A0A0R1LUE8_9LACO</name>
<dbReference type="Proteomes" id="UP000051160">
    <property type="component" value="Unassembled WGS sequence"/>
</dbReference>
<organism evidence="2 3">
    <name type="scientific">Secundilactobacillus odoratitofui DSM 19909 = JCM 15043</name>
    <dbReference type="NCBI Taxonomy" id="1423776"/>
    <lineage>
        <taxon>Bacteria</taxon>
        <taxon>Bacillati</taxon>
        <taxon>Bacillota</taxon>
        <taxon>Bacilli</taxon>
        <taxon>Lactobacillales</taxon>
        <taxon>Lactobacillaceae</taxon>
        <taxon>Secundilactobacillus</taxon>
    </lineage>
</organism>
<dbReference type="InterPro" id="IPR007060">
    <property type="entry name" value="FtsL/DivIC"/>
</dbReference>
<dbReference type="PATRIC" id="fig|1423776.4.peg.2371"/>
<dbReference type="RefSeq" id="WP_054702745.1">
    <property type="nucleotide sequence ID" value="NZ_AZEE01000013.1"/>
</dbReference>
<sequence>MAKQAKITRLDNQYTRQVQQREEQRQSKSVLTKIRKRRAVMIISCFFIVFAVLGIQIFQARASVHKTDAAIAQRQERLTKVKATHQQLNEHVKLLNDKSYLENLIRSKYYYGKSGETIYSLPGDKSSDVTAK</sequence>
<evidence type="ECO:0000256" key="1">
    <source>
        <dbReference type="SAM" id="Phobius"/>
    </source>
</evidence>
<keyword evidence="3" id="KW-1185">Reference proteome</keyword>
<dbReference type="PANTHER" id="PTHR40027:SF1">
    <property type="entry name" value="CELL DIVISION PROTEIN DIVIC"/>
    <property type="match status" value="1"/>
</dbReference>
<keyword evidence="1" id="KW-0472">Membrane</keyword>
<dbReference type="AlphaFoldDB" id="A0A0R1LUE8"/>
<proteinExistence type="predicted"/>
<keyword evidence="1" id="KW-1133">Transmembrane helix</keyword>
<dbReference type="STRING" id="1423776.FD04_GL002340"/>
<feature type="transmembrane region" description="Helical" evidence="1">
    <location>
        <begin position="39"/>
        <end position="58"/>
    </location>
</feature>
<accession>A0A0R1LUE8</accession>
<gene>
    <name evidence="2" type="ORF">FD04_GL002340</name>
</gene>
<dbReference type="Pfam" id="PF04977">
    <property type="entry name" value="DivIC"/>
    <property type="match status" value="1"/>
</dbReference>
<dbReference type="GO" id="GO:0051301">
    <property type="term" value="P:cell division"/>
    <property type="evidence" value="ECO:0007669"/>
    <property type="project" value="InterPro"/>
</dbReference>
<reference evidence="2 3" key="1">
    <citation type="journal article" date="2015" name="Genome Announc.">
        <title>Expanding the biotechnology potential of lactobacilli through comparative genomics of 213 strains and associated genera.</title>
        <authorList>
            <person name="Sun Z."/>
            <person name="Harris H.M."/>
            <person name="McCann A."/>
            <person name="Guo C."/>
            <person name="Argimon S."/>
            <person name="Zhang W."/>
            <person name="Yang X."/>
            <person name="Jeffery I.B."/>
            <person name="Cooney J.C."/>
            <person name="Kagawa T.F."/>
            <person name="Liu W."/>
            <person name="Song Y."/>
            <person name="Salvetti E."/>
            <person name="Wrobel A."/>
            <person name="Rasinkangas P."/>
            <person name="Parkhill J."/>
            <person name="Rea M.C."/>
            <person name="O'Sullivan O."/>
            <person name="Ritari J."/>
            <person name="Douillard F.P."/>
            <person name="Paul Ross R."/>
            <person name="Yang R."/>
            <person name="Briner A.E."/>
            <person name="Felis G.E."/>
            <person name="de Vos W.M."/>
            <person name="Barrangou R."/>
            <person name="Klaenhammer T.R."/>
            <person name="Caufield P.W."/>
            <person name="Cui Y."/>
            <person name="Zhang H."/>
            <person name="O'Toole P.W."/>
        </authorList>
    </citation>
    <scope>NUCLEOTIDE SEQUENCE [LARGE SCALE GENOMIC DNA]</scope>
    <source>
        <strain evidence="2 3">DSM 19909</strain>
    </source>
</reference>
<dbReference type="InterPro" id="IPR039076">
    <property type="entry name" value="DivIC"/>
</dbReference>
<evidence type="ECO:0000313" key="3">
    <source>
        <dbReference type="Proteomes" id="UP000051160"/>
    </source>
</evidence>